<dbReference type="SMART" id="SM00507">
    <property type="entry name" value="HNHc"/>
    <property type="match status" value="1"/>
</dbReference>
<dbReference type="GO" id="GO:0003676">
    <property type="term" value="F:nucleic acid binding"/>
    <property type="evidence" value="ECO:0007669"/>
    <property type="project" value="InterPro"/>
</dbReference>
<dbReference type="EMBL" id="LN831303">
    <property type="protein sequence ID" value="CQH63789.1"/>
    <property type="molecule type" value="Genomic_DNA"/>
</dbReference>
<evidence type="ECO:0000313" key="3">
    <source>
        <dbReference type="EMBL" id="CQH63789.1"/>
    </source>
</evidence>
<dbReference type="GO" id="GO:0004519">
    <property type="term" value="F:endonuclease activity"/>
    <property type="evidence" value="ECO:0007669"/>
    <property type="project" value="InterPro"/>
</dbReference>
<keyword evidence="4" id="KW-1185">Reference proteome</keyword>
<dbReference type="Gene3D" id="2.30.280.10">
    <property type="entry name" value="SRA-YDG"/>
    <property type="match status" value="1"/>
</dbReference>
<proteinExistence type="predicted"/>
<dbReference type="GO" id="GO:0008270">
    <property type="term" value="F:zinc ion binding"/>
    <property type="evidence" value="ECO:0007669"/>
    <property type="project" value="InterPro"/>
</dbReference>
<dbReference type="AlphaFoldDB" id="A0A0U5H4G6"/>
<dbReference type="OrthoDB" id="192298at2157"/>
<dbReference type="KEGG" id="hhb:Hhub_4187"/>
<geneLocation type="plasmid" evidence="4">
    <name>pSTJ001</name>
</geneLocation>
<gene>
    <name evidence="3" type="ORF">HHUB_4187</name>
</gene>
<accession>A0A0U5H4G6</accession>
<evidence type="ECO:0000259" key="2">
    <source>
        <dbReference type="SMART" id="SM00507"/>
    </source>
</evidence>
<feature type="compositionally biased region" description="Low complexity" evidence="1">
    <location>
        <begin position="180"/>
        <end position="192"/>
    </location>
</feature>
<dbReference type="InterPro" id="IPR036987">
    <property type="entry name" value="SRA-YDG_sf"/>
</dbReference>
<dbReference type="Gene3D" id="1.10.30.50">
    <property type="match status" value="1"/>
</dbReference>
<evidence type="ECO:0000256" key="1">
    <source>
        <dbReference type="SAM" id="MobiDB-lite"/>
    </source>
</evidence>
<reference evidence="4" key="1">
    <citation type="journal article" date="2016" name="Environ. Microbiol.">
        <title>The complete genome of a viable archaeum isolated from 123-million-year-old rock salt.</title>
        <authorList>
            <person name="Jaakkola S.T."/>
            <person name="Pfeiffer F."/>
            <person name="Ravantti J.J."/>
            <person name="Guo Q."/>
            <person name="Liu Y."/>
            <person name="Chen X."/>
            <person name="Ma H."/>
            <person name="Yang C."/>
            <person name="Oksanen H.M."/>
            <person name="Bamford D.H."/>
        </authorList>
    </citation>
    <scope>NUCLEOTIDE SEQUENCE</scope>
    <source>
        <strain evidence="4">JI20-1</strain>
        <plasmid evidence="4">Plasmid pSTJ001</plasmid>
    </source>
</reference>
<feature type="region of interest" description="Disordered" evidence="1">
    <location>
        <begin position="171"/>
        <end position="200"/>
    </location>
</feature>
<dbReference type="Proteomes" id="UP000066737">
    <property type="component" value="Plasmid pSTJ001"/>
</dbReference>
<dbReference type="InterPro" id="IPR002711">
    <property type="entry name" value="HNH"/>
</dbReference>
<sequence>MKTDVVDVPENPESYEFTVGQWYRRGGLHDAYKGNRQKGISSPADHPIVFVFTGDPGEEFGYEDEFRQDGTLVYTGVGRTGDQEMAGMNKRLKNHREYGDAVHVFEEVRENPVSVVSYVGEYEVENVEPRELKDENDEYRRAFQFELVPVGGTQTTVEVDEGGSPEELFHAAKQSASQPDTTTASTRSSSDSSRSRSEPVRQFALADADGVCQGCGEKAPFETPAGRPYLEVHHLYRLSDGGLDDPENVIALCPNCHRRRHGGKNGDEFNQELIEKAEKRNRRILSR</sequence>
<feature type="domain" description="HNH nuclease" evidence="2">
    <location>
        <begin position="199"/>
        <end position="258"/>
    </location>
</feature>
<dbReference type="Pfam" id="PF01844">
    <property type="entry name" value="HNH"/>
    <property type="match status" value="1"/>
</dbReference>
<dbReference type="InterPro" id="IPR058712">
    <property type="entry name" value="SRA_ScoMcrA"/>
</dbReference>
<dbReference type="CDD" id="cd00085">
    <property type="entry name" value="HNHc"/>
    <property type="match status" value="1"/>
</dbReference>
<dbReference type="Pfam" id="PF26348">
    <property type="entry name" value="SRA_ScoMcrA"/>
    <property type="match status" value="1"/>
</dbReference>
<dbReference type="GeneID" id="26660511"/>
<protein>
    <recommendedName>
        <fullName evidence="2">HNH nuclease domain-containing protein</fullName>
    </recommendedName>
</protein>
<organism evidence="3 4">
    <name type="scientific">Halobacterium hubeiense</name>
    <dbReference type="NCBI Taxonomy" id="1407499"/>
    <lineage>
        <taxon>Archaea</taxon>
        <taxon>Methanobacteriati</taxon>
        <taxon>Methanobacteriota</taxon>
        <taxon>Stenosarchaea group</taxon>
        <taxon>Halobacteria</taxon>
        <taxon>Halobacteriales</taxon>
        <taxon>Halobacteriaceae</taxon>
        <taxon>Halobacterium</taxon>
    </lineage>
</organism>
<name>A0A0U5H4G6_9EURY</name>
<evidence type="ECO:0000313" key="4">
    <source>
        <dbReference type="Proteomes" id="UP000066737"/>
    </source>
</evidence>
<dbReference type="RefSeq" id="WP_059058587.1">
    <property type="nucleotide sequence ID" value="NZ_LN831303.1"/>
</dbReference>
<dbReference type="InterPro" id="IPR003615">
    <property type="entry name" value="HNH_nuc"/>
</dbReference>